<evidence type="ECO:0000313" key="3">
    <source>
        <dbReference type="Proteomes" id="UP001300383"/>
    </source>
</evidence>
<reference evidence="2 3" key="1">
    <citation type="submission" date="2023-05" db="EMBL/GenBank/DDBJ databases">
        <title>[ruminococcus] sp. nov., isolated from a pig farm feces dump.</title>
        <authorList>
            <person name="Chang Y.-H."/>
        </authorList>
    </citation>
    <scope>NUCLEOTIDE SEQUENCE [LARGE SCALE GENOMIC DNA]</scope>
    <source>
        <strain evidence="2 3">YH-rum2234</strain>
    </source>
</reference>
<name>A0AAP4B9Q7_9FIRM</name>
<proteinExistence type="predicted"/>
<gene>
    <name evidence="2" type="ORF">QJ036_06145</name>
</gene>
<accession>A0AAP4B9Q7</accession>
<comment type="caution">
    <text evidence="2">The sequence shown here is derived from an EMBL/GenBank/DDBJ whole genome shotgun (WGS) entry which is preliminary data.</text>
</comment>
<feature type="compositionally biased region" description="Basic and acidic residues" evidence="1">
    <location>
        <begin position="98"/>
        <end position="107"/>
    </location>
</feature>
<keyword evidence="3" id="KW-1185">Reference proteome</keyword>
<feature type="compositionally biased region" description="Basic residues" evidence="1">
    <location>
        <begin position="108"/>
        <end position="125"/>
    </location>
</feature>
<sequence length="125" mass="14404">MKEPPSASEGCSCRSFYQIQLPLNLPAATQHLTTFICSVYAQAQRIMSADGKNGLPGAGREKAAYNSNKQESWRGVPMKTKLIIDEDSVYEIDEECDQVREEQERNRRERRQRSGWPGKRKREKR</sequence>
<dbReference type="AlphaFoldDB" id="A0AAP4B9Q7"/>
<organism evidence="2 3">
    <name type="scientific">Fusibacillus kribbianus</name>
    <dbReference type="NCBI Taxonomy" id="3044208"/>
    <lineage>
        <taxon>Bacteria</taxon>
        <taxon>Bacillati</taxon>
        <taxon>Bacillota</taxon>
        <taxon>Clostridia</taxon>
        <taxon>Lachnospirales</taxon>
        <taxon>Lachnospiraceae</taxon>
        <taxon>Fusibacillus</taxon>
    </lineage>
</organism>
<protein>
    <submittedName>
        <fullName evidence="2">Uncharacterized protein</fullName>
    </submittedName>
</protein>
<dbReference type="EMBL" id="JASGBQ010000007">
    <property type="protein sequence ID" value="MDI9242060.1"/>
    <property type="molecule type" value="Genomic_DNA"/>
</dbReference>
<evidence type="ECO:0000313" key="2">
    <source>
        <dbReference type="EMBL" id="MDI9242060.1"/>
    </source>
</evidence>
<evidence type="ECO:0000256" key="1">
    <source>
        <dbReference type="SAM" id="MobiDB-lite"/>
    </source>
</evidence>
<dbReference type="Proteomes" id="UP001300383">
    <property type="component" value="Unassembled WGS sequence"/>
</dbReference>
<feature type="region of interest" description="Disordered" evidence="1">
    <location>
        <begin position="98"/>
        <end position="125"/>
    </location>
</feature>